<name>A0ABW0VN97_9ACTN</name>
<dbReference type="EMBL" id="JBHSOC010000088">
    <property type="protein sequence ID" value="MFC5646061.1"/>
    <property type="molecule type" value="Genomic_DNA"/>
</dbReference>
<dbReference type="Gene3D" id="2.60.120.990">
    <property type="match status" value="1"/>
</dbReference>
<evidence type="ECO:0000313" key="2">
    <source>
        <dbReference type="Proteomes" id="UP001596066"/>
    </source>
</evidence>
<dbReference type="Proteomes" id="UP001596066">
    <property type="component" value="Unassembled WGS sequence"/>
</dbReference>
<gene>
    <name evidence="1" type="ORF">ACFPZF_32515</name>
</gene>
<comment type="caution">
    <text evidence="1">The sequence shown here is derived from an EMBL/GenBank/DDBJ whole genome shotgun (WGS) entry which is preliminary data.</text>
</comment>
<proteinExistence type="predicted"/>
<reference evidence="2" key="1">
    <citation type="journal article" date="2019" name="Int. J. Syst. Evol. Microbiol.">
        <title>The Global Catalogue of Microorganisms (GCM) 10K type strain sequencing project: providing services to taxonomists for standard genome sequencing and annotation.</title>
        <authorList>
            <consortium name="The Broad Institute Genomics Platform"/>
            <consortium name="The Broad Institute Genome Sequencing Center for Infectious Disease"/>
            <person name="Wu L."/>
            <person name="Ma J."/>
        </authorList>
    </citation>
    <scope>NUCLEOTIDE SEQUENCE [LARGE SCALE GENOMIC DNA]</scope>
    <source>
        <strain evidence="2">CGMCC 4.1622</strain>
    </source>
</reference>
<organism evidence="1 2">
    <name type="scientific">Kitasatospora cinereorecta</name>
    <dbReference type="NCBI Taxonomy" id="285560"/>
    <lineage>
        <taxon>Bacteria</taxon>
        <taxon>Bacillati</taxon>
        <taxon>Actinomycetota</taxon>
        <taxon>Actinomycetes</taxon>
        <taxon>Kitasatosporales</taxon>
        <taxon>Streptomycetaceae</taxon>
        <taxon>Kitasatospora</taxon>
    </lineage>
</organism>
<accession>A0ABW0VN97</accession>
<evidence type="ECO:0000313" key="1">
    <source>
        <dbReference type="EMBL" id="MFC5646061.1"/>
    </source>
</evidence>
<sequence>MAADLVRALAFSGPLVAAEHVAGARGHRIAGEAVVLNAGPTPAALAGRPRKSLPPLASTVLRDAVVEQADHLVVLRPAEGPLAGLTGEPGWHHLAESLPSYPRDTPLWRSPQDTLGTVRLDPGPLLREAAGVEREFAVRVNLWFAPAGTDCGIHHEHPFVEVHTQIHGLGRMQKFHRPTRESRYEDVPMAPGNTHEPFCDRALEYPWHQYRADTDCVWLAVEYHEESE</sequence>
<dbReference type="RefSeq" id="WP_346142956.1">
    <property type="nucleotide sequence ID" value="NZ_BAAAUA010000011.1"/>
</dbReference>
<protein>
    <submittedName>
        <fullName evidence="1">Uncharacterized protein</fullName>
    </submittedName>
</protein>
<keyword evidence="2" id="KW-1185">Reference proteome</keyword>